<dbReference type="HOGENOM" id="CLU_024199_2_2_1"/>
<accession>M2PNT5</accession>
<dbReference type="EMBL" id="KB445795">
    <property type="protein sequence ID" value="EMD38099.1"/>
    <property type="molecule type" value="Genomic_DNA"/>
</dbReference>
<dbReference type="InterPro" id="IPR032675">
    <property type="entry name" value="LRR_dom_sf"/>
</dbReference>
<dbReference type="Gene3D" id="1.20.1280.50">
    <property type="match status" value="1"/>
</dbReference>
<gene>
    <name evidence="1" type="ORF">CERSUDRAFT_113235</name>
</gene>
<dbReference type="Gene3D" id="3.80.10.10">
    <property type="entry name" value="Ribonuclease Inhibitor"/>
    <property type="match status" value="1"/>
</dbReference>
<dbReference type="AlphaFoldDB" id="M2PNT5"/>
<dbReference type="SUPFAM" id="SSF52047">
    <property type="entry name" value="RNI-like"/>
    <property type="match status" value="1"/>
</dbReference>
<organism evidence="1 2">
    <name type="scientific">Ceriporiopsis subvermispora (strain B)</name>
    <name type="common">White-rot fungus</name>
    <name type="synonym">Gelatoporia subvermispora</name>
    <dbReference type="NCBI Taxonomy" id="914234"/>
    <lineage>
        <taxon>Eukaryota</taxon>
        <taxon>Fungi</taxon>
        <taxon>Dikarya</taxon>
        <taxon>Basidiomycota</taxon>
        <taxon>Agaricomycotina</taxon>
        <taxon>Agaricomycetes</taxon>
        <taxon>Polyporales</taxon>
        <taxon>Gelatoporiaceae</taxon>
        <taxon>Gelatoporia</taxon>
    </lineage>
</organism>
<protein>
    <submittedName>
        <fullName evidence="1">Uncharacterized protein</fullName>
    </submittedName>
</protein>
<evidence type="ECO:0000313" key="2">
    <source>
        <dbReference type="Proteomes" id="UP000016930"/>
    </source>
</evidence>
<dbReference type="STRING" id="914234.M2PNT5"/>
<keyword evidence="2" id="KW-1185">Reference proteome</keyword>
<dbReference type="OrthoDB" id="3181669at2759"/>
<sequence length="562" mass="65052">MHRLSTEDIAQARKACEDEISDLRGKIVHVKRRLNSLTLVHRLPDEILALIFHSTKEATEPHHDWEDIPDLVIPAHFYRWIRISHICHHWRAVALSYPRLWNRVFVANLTWVTELLGRSGNTPLFVDVHTRARKGLQKRIGIAQKVFAQMNRVQELDIAIHIRDLESLIQYLNYPAPRLRKLKLCVILRFEENGPGFTAPLFQMHHPRLEYLSLLNTIGLSWSSTLFCSSLTELFWSCDENSQDVNIQDLRSAFRGMPNLRRVELHNVIPTQMPEAFSNVRDIITMPSLQFLKMSASPFSPEHCMRILVHFLLPALNEIWIECTEARGAEALVDYLASYLRRMDLLRAYSLTVRPASYGGLISVQTRTDLHPDDHSLTYEVPRCLYLHMYASTVQEVIDIGLQMCRSWPLASVEAFDADAEPFETIHWRDVLSRMPAITYLQLEDDPHDCLLEALQVYDPQSGPEEGTDLISDVLLPKLHTLSFHDAAFVKFVPNPPNRPPHPEEALVKCINDRLDHGCGIRKLIMQKCGFRRREILDELDDKVQKLQITRYELWAESDFDE</sequence>
<evidence type="ECO:0000313" key="1">
    <source>
        <dbReference type="EMBL" id="EMD38099.1"/>
    </source>
</evidence>
<reference evidence="1 2" key="1">
    <citation type="journal article" date="2012" name="Proc. Natl. Acad. Sci. U.S.A.">
        <title>Comparative genomics of Ceriporiopsis subvermispora and Phanerochaete chrysosporium provide insight into selective ligninolysis.</title>
        <authorList>
            <person name="Fernandez-Fueyo E."/>
            <person name="Ruiz-Duenas F.J."/>
            <person name="Ferreira P."/>
            <person name="Floudas D."/>
            <person name="Hibbett D.S."/>
            <person name="Canessa P."/>
            <person name="Larrondo L.F."/>
            <person name="James T.Y."/>
            <person name="Seelenfreund D."/>
            <person name="Lobos S."/>
            <person name="Polanco R."/>
            <person name="Tello M."/>
            <person name="Honda Y."/>
            <person name="Watanabe T."/>
            <person name="Watanabe T."/>
            <person name="Ryu J.S."/>
            <person name="Kubicek C.P."/>
            <person name="Schmoll M."/>
            <person name="Gaskell J."/>
            <person name="Hammel K.E."/>
            <person name="St John F.J."/>
            <person name="Vanden Wymelenberg A."/>
            <person name="Sabat G."/>
            <person name="Splinter BonDurant S."/>
            <person name="Syed K."/>
            <person name="Yadav J.S."/>
            <person name="Doddapaneni H."/>
            <person name="Subramanian V."/>
            <person name="Lavin J.L."/>
            <person name="Oguiza J.A."/>
            <person name="Perez G."/>
            <person name="Pisabarro A.G."/>
            <person name="Ramirez L."/>
            <person name="Santoyo F."/>
            <person name="Master E."/>
            <person name="Coutinho P.M."/>
            <person name="Henrissat B."/>
            <person name="Lombard V."/>
            <person name="Magnuson J.K."/>
            <person name="Kuees U."/>
            <person name="Hori C."/>
            <person name="Igarashi K."/>
            <person name="Samejima M."/>
            <person name="Held B.W."/>
            <person name="Barry K.W."/>
            <person name="LaButti K.M."/>
            <person name="Lapidus A."/>
            <person name="Lindquist E.A."/>
            <person name="Lucas S.M."/>
            <person name="Riley R."/>
            <person name="Salamov A.A."/>
            <person name="Hoffmeister D."/>
            <person name="Schwenk D."/>
            <person name="Hadar Y."/>
            <person name="Yarden O."/>
            <person name="de Vries R.P."/>
            <person name="Wiebenga A."/>
            <person name="Stenlid J."/>
            <person name="Eastwood D."/>
            <person name="Grigoriev I.V."/>
            <person name="Berka R.M."/>
            <person name="Blanchette R.A."/>
            <person name="Kersten P."/>
            <person name="Martinez A.T."/>
            <person name="Vicuna R."/>
            <person name="Cullen D."/>
        </authorList>
    </citation>
    <scope>NUCLEOTIDE SEQUENCE [LARGE SCALE GENOMIC DNA]</scope>
    <source>
        <strain evidence="1 2">B</strain>
    </source>
</reference>
<name>M2PNT5_CERS8</name>
<dbReference type="Proteomes" id="UP000016930">
    <property type="component" value="Unassembled WGS sequence"/>
</dbReference>
<proteinExistence type="predicted"/>